<evidence type="ECO:0000256" key="8">
    <source>
        <dbReference type="SAM" id="Phobius"/>
    </source>
</evidence>
<comment type="subcellular location">
    <subcellularLocation>
        <location evidence="1">Membrane</location>
        <topology evidence="1">Multi-pass membrane protein</topology>
    </subcellularLocation>
</comment>
<feature type="transmembrane region" description="Helical" evidence="8">
    <location>
        <begin position="87"/>
        <end position="108"/>
    </location>
</feature>
<organism evidence="9 10">
    <name type="scientific">Paenibacillus oralis</name>
    <dbReference type="NCBI Taxonomy" id="2490856"/>
    <lineage>
        <taxon>Bacteria</taxon>
        <taxon>Bacillati</taxon>
        <taxon>Bacillota</taxon>
        <taxon>Bacilli</taxon>
        <taxon>Bacillales</taxon>
        <taxon>Paenibacillaceae</taxon>
        <taxon>Paenibacillus</taxon>
    </lineage>
</organism>
<dbReference type="PANTHER" id="PTHR34975">
    <property type="entry name" value="SPORE GERMINATION PROTEIN A2"/>
    <property type="match status" value="1"/>
</dbReference>
<gene>
    <name evidence="9" type="ORF">EHV15_27565</name>
</gene>
<dbReference type="GO" id="GO:0016020">
    <property type="term" value="C:membrane"/>
    <property type="evidence" value="ECO:0007669"/>
    <property type="project" value="UniProtKB-SubCell"/>
</dbReference>
<feature type="transmembrane region" description="Helical" evidence="8">
    <location>
        <begin position="12"/>
        <end position="34"/>
    </location>
</feature>
<reference evidence="9 10" key="1">
    <citation type="submission" date="2018-11" db="EMBL/GenBank/DDBJ databases">
        <title>Genome sequencing of Paenibacillus sp. KCOM 3021 (= ChDC PVNT-B20).</title>
        <authorList>
            <person name="Kook J.-K."/>
            <person name="Park S.-N."/>
            <person name="Lim Y.K."/>
        </authorList>
    </citation>
    <scope>NUCLEOTIDE SEQUENCE [LARGE SCALE GENOMIC DNA]</scope>
    <source>
        <strain evidence="9 10">KCOM 3021</strain>
    </source>
</reference>
<proteinExistence type="inferred from homology"/>
<keyword evidence="5 8" id="KW-0812">Transmembrane</keyword>
<evidence type="ECO:0000313" key="10">
    <source>
        <dbReference type="Proteomes" id="UP000267017"/>
    </source>
</evidence>
<evidence type="ECO:0000313" key="9">
    <source>
        <dbReference type="EMBL" id="RRJ66256.1"/>
    </source>
</evidence>
<keyword evidence="4" id="KW-0309">Germination</keyword>
<dbReference type="RefSeq" id="WP_128634046.1">
    <property type="nucleotide sequence ID" value="NZ_RRCN01000001.1"/>
</dbReference>
<name>A0A3P3U976_9BACL</name>
<keyword evidence="6 8" id="KW-1133">Transmembrane helix</keyword>
<keyword evidence="7 8" id="KW-0472">Membrane</keyword>
<feature type="transmembrane region" description="Helical" evidence="8">
    <location>
        <begin position="128"/>
        <end position="146"/>
    </location>
</feature>
<dbReference type="EMBL" id="RRCN01000001">
    <property type="protein sequence ID" value="RRJ66256.1"/>
    <property type="molecule type" value="Genomic_DNA"/>
</dbReference>
<dbReference type="Gene3D" id="1.20.1740.10">
    <property type="entry name" value="Amino acid/polyamine transporter I"/>
    <property type="match status" value="1"/>
</dbReference>
<feature type="transmembrane region" description="Helical" evidence="8">
    <location>
        <begin position="153"/>
        <end position="173"/>
    </location>
</feature>
<dbReference type="OrthoDB" id="2716906at2"/>
<feature type="transmembrane region" description="Helical" evidence="8">
    <location>
        <begin position="193"/>
        <end position="212"/>
    </location>
</feature>
<dbReference type="PANTHER" id="PTHR34975:SF2">
    <property type="entry name" value="SPORE GERMINATION PROTEIN A2"/>
    <property type="match status" value="1"/>
</dbReference>
<accession>A0A3P3U976</accession>
<comment type="similarity">
    <text evidence="2">Belongs to the amino acid-polyamine-organocation (APC) superfamily. Spore germination protein (SGP) (TC 2.A.3.9) family.</text>
</comment>
<dbReference type="NCBIfam" id="TIGR00912">
    <property type="entry name" value="2A0309"/>
    <property type="match status" value="1"/>
</dbReference>
<dbReference type="AlphaFoldDB" id="A0A3P3U976"/>
<feature type="transmembrane region" description="Helical" evidence="8">
    <location>
        <begin position="224"/>
        <end position="243"/>
    </location>
</feature>
<comment type="caution">
    <text evidence="9">The sequence shown here is derived from an EMBL/GenBank/DDBJ whole genome shotgun (WGS) entry which is preliminary data.</text>
</comment>
<evidence type="ECO:0000256" key="7">
    <source>
        <dbReference type="ARBA" id="ARBA00023136"/>
    </source>
</evidence>
<evidence type="ECO:0000256" key="3">
    <source>
        <dbReference type="ARBA" id="ARBA00022448"/>
    </source>
</evidence>
<evidence type="ECO:0000256" key="6">
    <source>
        <dbReference type="ARBA" id="ARBA00022989"/>
    </source>
</evidence>
<feature type="transmembrane region" description="Helical" evidence="8">
    <location>
        <begin position="311"/>
        <end position="327"/>
    </location>
</feature>
<dbReference type="GO" id="GO:0009847">
    <property type="term" value="P:spore germination"/>
    <property type="evidence" value="ECO:0007669"/>
    <property type="project" value="InterPro"/>
</dbReference>
<dbReference type="Proteomes" id="UP000267017">
    <property type="component" value="Unassembled WGS sequence"/>
</dbReference>
<sequence>MTNLPTMKHEKISTLQTVLTVTSTVYAVGIVSLPRSIAEKAQTPDVWQGLLLSSLLGLVAVFINVSLCRRFPGETFYKISTRVAGKFIGHLINLSFIVYCLLVCSHVVRMMAEFIKALALERTPISAILIPFLLLVGYLTSGGLHVMVRLVELFFPLTFVVFLLLIILNINHFDPDYLRPVFHKGWRPILQSLEVVPFSTLGFESMLILTSFMVHPQKAWKAGAIGYSVAMGLYLLMVTMVIACMSVEEVSRLQWPVVSFAQQIEFPGAFLERFELLFIVLWTIKIYMTTANYYFYIVAGLSQLTQKWNRYIYYLPLVLLFAAAMYPQNFVEIDRMGQFTGYFGVVACAVIPLLLLISSFIFRRKGSLNAYSR</sequence>
<evidence type="ECO:0000256" key="2">
    <source>
        <dbReference type="ARBA" id="ARBA00007998"/>
    </source>
</evidence>
<feature type="transmembrane region" description="Helical" evidence="8">
    <location>
        <begin position="46"/>
        <end position="67"/>
    </location>
</feature>
<dbReference type="InterPro" id="IPR004761">
    <property type="entry name" value="Spore_GerAB"/>
</dbReference>
<evidence type="ECO:0000256" key="5">
    <source>
        <dbReference type="ARBA" id="ARBA00022692"/>
    </source>
</evidence>
<dbReference type="Pfam" id="PF03845">
    <property type="entry name" value="Spore_permease"/>
    <property type="match status" value="1"/>
</dbReference>
<keyword evidence="10" id="KW-1185">Reference proteome</keyword>
<feature type="transmembrane region" description="Helical" evidence="8">
    <location>
        <begin position="276"/>
        <end position="299"/>
    </location>
</feature>
<evidence type="ECO:0000256" key="4">
    <source>
        <dbReference type="ARBA" id="ARBA00022544"/>
    </source>
</evidence>
<protein>
    <submittedName>
        <fullName evidence="9">Spore gernimation protein</fullName>
    </submittedName>
</protein>
<keyword evidence="3" id="KW-0813">Transport</keyword>
<feature type="transmembrane region" description="Helical" evidence="8">
    <location>
        <begin position="339"/>
        <end position="362"/>
    </location>
</feature>
<evidence type="ECO:0000256" key="1">
    <source>
        <dbReference type="ARBA" id="ARBA00004141"/>
    </source>
</evidence>